<dbReference type="InterPro" id="IPR049326">
    <property type="entry name" value="Rhodopsin_dom_fungi"/>
</dbReference>
<evidence type="ECO:0000313" key="10">
    <source>
        <dbReference type="Proteomes" id="UP000001805"/>
    </source>
</evidence>
<keyword evidence="10" id="KW-1185">Reference proteome</keyword>
<dbReference type="PANTHER" id="PTHR33048">
    <property type="entry name" value="PTH11-LIKE INTEGRAL MEMBRANE PROTEIN (AFU_ORTHOLOGUE AFUA_5G11245)"/>
    <property type="match status" value="1"/>
</dbReference>
<dbReference type="GO" id="GO:0016020">
    <property type="term" value="C:membrane"/>
    <property type="evidence" value="ECO:0007669"/>
    <property type="project" value="UniProtKB-SubCell"/>
</dbReference>
<evidence type="ECO:0000256" key="1">
    <source>
        <dbReference type="ARBA" id="ARBA00004141"/>
    </source>
</evidence>
<protein>
    <recommendedName>
        <fullName evidence="8">Rhodopsin domain-containing protein</fullName>
    </recommendedName>
</protein>
<organism evidence="9 10">
    <name type="scientific">Neurospora crassa (strain ATCC 24698 / 74-OR23-1A / CBS 708.71 / DSM 1257 / FGSC 987)</name>
    <dbReference type="NCBI Taxonomy" id="367110"/>
    <lineage>
        <taxon>Eukaryota</taxon>
        <taxon>Fungi</taxon>
        <taxon>Dikarya</taxon>
        <taxon>Ascomycota</taxon>
        <taxon>Pezizomycotina</taxon>
        <taxon>Sordariomycetes</taxon>
        <taxon>Sordariomycetidae</taxon>
        <taxon>Sordariales</taxon>
        <taxon>Sordariaceae</taxon>
        <taxon>Neurospora</taxon>
    </lineage>
</organism>
<dbReference type="VEuPathDB" id="FungiDB:NCU09823"/>
<dbReference type="Proteomes" id="UP000001805">
    <property type="component" value="Chromosome 2, Linkage Group V"/>
</dbReference>
<accession>Q7S1R9</accession>
<feature type="region of interest" description="Disordered" evidence="6">
    <location>
        <begin position="313"/>
        <end position="359"/>
    </location>
</feature>
<dbReference type="OMA" id="CLTSWAF"/>
<evidence type="ECO:0000256" key="2">
    <source>
        <dbReference type="ARBA" id="ARBA00022692"/>
    </source>
</evidence>
<keyword evidence="2 7" id="KW-0812">Transmembrane</keyword>
<dbReference type="OrthoDB" id="3648173at2759"/>
<evidence type="ECO:0000256" key="3">
    <source>
        <dbReference type="ARBA" id="ARBA00022989"/>
    </source>
</evidence>
<dbReference type="KEGG" id="ncr:NCU09823"/>
<feature type="transmembrane region" description="Helical" evidence="7">
    <location>
        <begin position="78"/>
        <end position="99"/>
    </location>
</feature>
<feature type="compositionally biased region" description="Low complexity" evidence="6">
    <location>
        <begin position="344"/>
        <end position="354"/>
    </location>
</feature>
<feature type="region of interest" description="Disordered" evidence="6">
    <location>
        <begin position="480"/>
        <end position="501"/>
    </location>
</feature>
<feature type="transmembrane region" description="Helical" evidence="7">
    <location>
        <begin position="43"/>
        <end position="66"/>
    </location>
</feature>
<evidence type="ECO:0000313" key="9">
    <source>
        <dbReference type="EMBL" id="EAA29286.1"/>
    </source>
</evidence>
<dbReference type="RefSeq" id="XP_958522.1">
    <property type="nucleotide sequence ID" value="XM_953429.2"/>
</dbReference>
<evidence type="ECO:0000256" key="7">
    <source>
        <dbReference type="SAM" id="Phobius"/>
    </source>
</evidence>
<keyword evidence="3 7" id="KW-1133">Transmembrane helix</keyword>
<evidence type="ECO:0000256" key="6">
    <source>
        <dbReference type="SAM" id="MobiDB-lite"/>
    </source>
</evidence>
<dbReference type="InterPro" id="IPR052337">
    <property type="entry name" value="SAT4-like"/>
</dbReference>
<comment type="subcellular location">
    <subcellularLocation>
        <location evidence="1">Membrane</location>
        <topology evidence="1">Multi-pass membrane protein</topology>
    </subcellularLocation>
</comment>
<keyword evidence="4 7" id="KW-0472">Membrane</keyword>
<name>Q7S1R9_NEUCR</name>
<feature type="transmembrane region" description="Helical" evidence="7">
    <location>
        <begin position="202"/>
        <end position="223"/>
    </location>
</feature>
<dbReference type="PaxDb" id="5141-EFNCRP00000009606"/>
<dbReference type="InParanoid" id="Q7S1R9"/>
<proteinExistence type="inferred from homology"/>
<dbReference type="AlphaFoldDB" id="Q7S1R9"/>
<reference evidence="9 10" key="1">
    <citation type="journal article" date="2003" name="Nature">
        <title>The genome sequence of the filamentous fungus Neurospora crassa.</title>
        <authorList>
            <person name="Galagan J.E."/>
            <person name="Calvo S.E."/>
            <person name="Borkovich K.A."/>
            <person name="Selker E.U."/>
            <person name="Read N.D."/>
            <person name="Jaffe D."/>
            <person name="FitzHugh W."/>
            <person name="Ma L.J."/>
            <person name="Smirnov S."/>
            <person name="Purcell S."/>
            <person name="Rehman B."/>
            <person name="Elkins T."/>
            <person name="Engels R."/>
            <person name="Wang S."/>
            <person name="Nielsen C.B."/>
            <person name="Butler J."/>
            <person name="Endrizzi M."/>
            <person name="Qui D."/>
            <person name="Ianakiev P."/>
            <person name="Bell-Pedersen D."/>
            <person name="Nelson M.A."/>
            <person name="Werner-Washburne M."/>
            <person name="Selitrennikoff C.P."/>
            <person name="Kinsey J.A."/>
            <person name="Braun E.L."/>
            <person name="Zelter A."/>
            <person name="Schulte U."/>
            <person name="Kothe G.O."/>
            <person name="Jedd G."/>
            <person name="Mewes W."/>
            <person name="Staben C."/>
            <person name="Marcotte E."/>
            <person name="Greenberg D."/>
            <person name="Roy A."/>
            <person name="Foley K."/>
            <person name="Naylor J."/>
            <person name="Stange-Thomann N."/>
            <person name="Barrett R."/>
            <person name="Gnerre S."/>
            <person name="Kamal M."/>
            <person name="Kamvysselis M."/>
            <person name="Mauceli E."/>
            <person name="Bielke C."/>
            <person name="Rudd S."/>
            <person name="Frishman D."/>
            <person name="Krystofova S."/>
            <person name="Rasmussen C."/>
            <person name="Metzenberg R.L."/>
            <person name="Perkins D.D."/>
            <person name="Kroken S."/>
            <person name="Cogoni C."/>
            <person name="Macino G."/>
            <person name="Catcheside D."/>
            <person name="Li W."/>
            <person name="Pratt R.J."/>
            <person name="Osmani S.A."/>
            <person name="DeSouza C.P."/>
            <person name="Glass L."/>
            <person name="Orbach M.J."/>
            <person name="Berglund J.A."/>
            <person name="Voelker R."/>
            <person name="Yarden O."/>
            <person name="Plamann M."/>
            <person name="Seiler S."/>
            <person name="Dunlap J."/>
            <person name="Radford A."/>
            <person name="Aramayo R."/>
            <person name="Natvig D.O."/>
            <person name="Alex L.A."/>
            <person name="Mannhaupt G."/>
            <person name="Ebbole D.J."/>
            <person name="Freitag M."/>
            <person name="Paulsen I."/>
            <person name="Sachs M.S."/>
            <person name="Lander E.S."/>
            <person name="Nusbaum C."/>
            <person name="Birren B."/>
        </authorList>
    </citation>
    <scope>NUCLEOTIDE SEQUENCE [LARGE SCALE GENOMIC DNA]</scope>
    <source>
        <strain evidence="10">ATCC 24698 / 74-OR23-1A / CBS 708.71 / DSM 1257 / FGSC 987</strain>
    </source>
</reference>
<feature type="transmembrane region" description="Helical" evidence="7">
    <location>
        <begin position="243"/>
        <end position="263"/>
    </location>
</feature>
<feature type="domain" description="Rhodopsin" evidence="8">
    <location>
        <begin position="27"/>
        <end position="267"/>
    </location>
</feature>
<dbReference type="GeneID" id="3874674"/>
<feature type="transmembrane region" description="Helical" evidence="7">
    <location>
        <begin position="120"/>
        <end position="147"/>
    </location>
</feature>
<comment type="similarity">
    <text evidence="5">Belongs to the SAT4 family.</text>
</comment>
<gene>
    <name evidence="9" type="ORF">NCU09823</name>
</gene>
<dbReference type="HOGENOM" id="CLU_028200_0_4_1"/>
<feature type="compositionally biased region" description="Basic and acidic residues" evidence="6">
    <location>
        <begin position="486"/>
        <end position="501"/>
    </location>
</feature>
<dbReference type="EMBL" id="CM002240">
    <property type="protein sequence ID" value="EAA29286.1"/>
    <property type="molecule type" value="Genomic_DNA"/>
</dbReference>
<dbReference type="Pfam" id="PF20684">
    <property type="entry name" value="Fung_rhodopsin"/>
    <property type="match status" value="1"/>
</dbReference>
<evidence type="ECO:0000256" key="4">
    <source>
        <dbReference type="ARBA" id="ARBA00023136"/>
    </source>
</evidence>
<dbReference type="STRING" id="367110.Q7S1R9"/>
<feature type="transmembrane region" description="Helical" evidence="7">
    <location>
        <begin position="6"/>
        <end position="31"/>
    </location>
</feature>
<dbReference type="PANTHER" id="PTHR33048:SF123">
    <property type="entry name" value="INTEGRAL MEMBRANE PROTEIN"/>
    <property type="match status" value="1"/>
</dbReference>
<feature type="transmembrane region" description="Helical" evidence="7">
    <location>
        <begin position="167"/>
        <end position="190"/>
    </location>
</feature>
<evidence type="ECO:0000259" key="8">
    <source>
        <dbReference type="Pfam" id="PF20684"/>
    </source>
</evidence>
<evidence type="ECO:0000256" key="5">
    <source>
        <dbReference type="ARBA" id="ARBA00038359"/>
    </source>
</evidence>
<sequence length="501" mass="54585">MRIADRAVVVVVVDIIFTTLAFITVCFRLFARVAVVQNVGSDDYYIIGSMISSIAYLTVVMMQIKAGLGRHLMSEDEVVGFLYALWATIWIYSLALMFVKMSITVQCYRVFRTPRMQKFFKIYFVLVVIYGLWTVFGTFFTCWPVNLWWEMVRRERAPKGVCMDKNIITFTNAGINIASDLVLAIIPIPLLWKLQIPKKQKLVLTSLFGMGMFASVMSIVRLSSLQQIGAAPAEEQSVMGVSIAIWSCIEVNIAIMCASAPALKPLVIKVFPKMLLSDLYAKTKGAYDASKRYKLGGGHGGGKYGYGYGHGHGHGGDGKSLSEQSGGKRGTTHNRSAHRGSIGGSAMRSMSGSSNHRCRPGEIQVEHEIEMKSVPISEVLGGEDGGGGHGSNMPVQMNATGSEEDIPGRISPAGSERKLVWQDEFPYHESGQGQGGPVGMAMARGMPTERGMGVGMGVGMGMGMPMGHGKKVTTITTCVATSRQETSSRQEAREAKEREMV</sequence>